<dbReference type="PRINTS" id="PR00237">
    <property type="entry name" value="GPCRRHODOPSN"/>
</dbReference>
<evidence type="ECO:0000256" key="3">
    <source>
        <dbReference type="ARBA" id="ARBA00022989"/>
    </source>
</evidence>
<dbReference type="InterPro" id="IPR019427">
    <property type="entry name" value="7TM_GPCR_serpentine_rcpt_Srw"/>
</dbReference>
<dbReference type="GO" id="GO:0008528">
    <property type="term" value="F:G protein-coupled peptide receptor activity"/>
    <property type="evidence" value="ECO:0007669"/>
    <property type="project" value="InterPro"/>
</dbReference>
<dbReference type="GO" id="GO:0016020">
    <property type="term" value="C:membrane"/>
    <property type="evidence" value="ECO:0007669"/>
    <property type="project" value="UniProtKB-SubCell"/>
</dbReference>
<evidence type="ECO:0000256" key="5">
    <source>
        <dbReference type="SAM" id="Phobius"/>
    </source>
</evidence>
<keyword evidence="3 5" id="KW-1133">Transmembrane helix</keyword>
<gene>
    <name evidence="7" type="ORF">WR25_06260</name>
</gene>
<evidence type="ECO:0000259" key="6">
    <source>
        <dbReference type="PROSITE" id="PS50262"/>
    </source>
</evidence>
<feature type="transmembrane region" description="Helical" evidence="5">
    <location>
        <begin position="141"/>
        <end position="159"/>
    </location>
</feature>
<keyword evidence="8" id="KW-1185">Reference proteome</keyword>
<feature type="transmembrane region" description="Helical" evidence="5">
    <location>
        <begin position="291"/>
        <end position="310"/>
    </location>
</feature>
<dbReference type="EMBL" id="LIAE01006351">
    <property type="protein sequence ID" value="PAV90823.1"/>
    <property type="molecule type" value="Genomic_DNA"/>
</dbReference>
<keyword evidence="4 5" id="KW-0472">Membrane</keyword>
<protein>
    <recommendedName>
        <fullName evidence="6">G-protein coupled receptors family 1 profile domain-containing protein</fullName>
    </recommendedName>
</protein>
<organism evidence="7 8">
    <name type="scientific">Diploscapter pachys</name>
    <dbReference type="NCBI Taxonomy" id="2018661"/>
    <lineage>
        <taxon>Eukaryota</taxon>
        <taxon>Metazoa</taxon>
        <taxon>Ecdysozoa</taxon>
        <taxon>Nematoda</taxon>
        <taxon>Chromadorea</taxon>
        <taxon>Rhabditida</taxon>
        <taxon>Rhabditina</taxon>
        <taxon>Rhabditomorpha</taxon>
        <taxon>Rhabditoidea</taxon>
        <taxon>Rhabditidae</taxon>
        <taxon>Diploscapter</taxon>
    </lineage>
</organism>
<name>A0A2A2LXC8_9BILA</name>
<dbReference type="Gene3D" id="1.20.1070.10">
    <property type="entry name" value="Rhodopsin 7-helix transmembrane proteins"/>
    <property type="match status" value="1"/>
</dbReference>
<evidence type="ECO:0000313" key="8">
    <source>
        <dbReference type="Proteomes" id="UP000218231"/>
    </source>
</evidence>
<comment type="subcellular location">
    <subcellularLocation>
        <location evidence="1">Membrane</location>
    </subcellularLocation>
</comment>
<reference evidence="7 8" key="1">
    <citation type="journal article" date="2017" name="Curr. Biol.">
        <title>Genome architecture and evolution of a unichromosomal asexual nematode.</title>
        <authorList>
            <person name="Fradin H."/>
            <person name="Zegar C."/>
            <person name="Gutwein M."/>
            <person name="Lucas J."/>
            <person name="Kovtun M."/>
            <person name="Corcoran D."/>
            <person name="Baugh L.R."/>
            <person name="Kiontke K."/>
            <person name="Gunsalus K."/>
            <person name="Fitch D.H."/>
            <person name="Piano F."/>
        </authorList>
    </citation>
    <scope>NUCLEOTIDE SEQUENCE [LARGE SCALE GENOMIC DNA]</scope>
    <source>
        <strain evidence="7">PF1309</strain>
    </source>
</reference>
<comment type="caution">
    <text evidence="7">The sequence shown here is derived from an EMBL/GenBank/DDBJ whole genome shotgun (WGS) entry which is preliminary data.</text>
</comment>
<feature type="transmembrane region" description="Helical" evidence="5">
    <location>
        <begin position="58"/>
        <end position="78"/>
    </location>
</feature>
<dbReference type="OrthoDB" id="9990906at2759"/>
<dbReference type="Proteomes" id="UP000218231">
    <property type="component" value="Unassembled WGS sequence"/>
</dbReference>
<dbReference type="Pfam" id="PF10324">
    <property type="entry name" value="7TM_GPCR_Srw"/>
    <property type="match status" value="1"/>
</dbReference>
<dbReference type="InterPro" id="IPR000276">
    <property type="entry name" value="GPCR_Rhodpsn"/>
</dbReference>
<feature type="transmembrane region" description="Helical" evidence="5">
    <location>
        <begin position="206"/>
        <end position="227"/>
    </location>
</feature>
<dbReference type="PANTHER" id="PTHR46895">
    <property type="entry name" value="PROTEIN CBG20548-RELATED"/>
    <property type="match status" value="1"/>
</dbReference>
<evidence type="ECO:0000313" key="7">
    <source>
        <dbReference type="EMBL" id="PAV90823.1"/>
    </source>
</evidence>
<evidence type="ECO:0000256" key="2">
    <source>
        <dbReference type="ARBA" id="ARBA00022692"/>
    </source>
</evidence>
<feature type="transmembrane region" description="Helical" evidence="5">
    <location>
        <begin position="26"/>
        <end position="46"/>
    </location>
</feature>
<accession>A0A2A2LXC8</accession>
<dbReference type="InterPro" id="IPR017452">
    <property type="entry name" value="GPCR_Rhodpsn_7TM"/>
</dbReference>
<proteinExistence type="predicted"/>
<sequence>MSEGLSELVLNYLKRFSPSILPHNSLFPIQFIVTVVGNLLTMSVLLSSHMKNRANHLLAFLALCDMLVFIMMLPHYMASLNTFSLYGPFRVFNFYTKAHFGALTNWFSAAAIWFVFAVSVERLLIIKFPFRSLDAYDTRQIASVSLGIFVSTLMLTSYHHFSHVCISRLACRNTQVHGMCAEVVRLPKTSNAMRTYIEWSLVTNTFFAVLIPVTAVALLNISLIRLVKRRNTEQLVNLSAQCGATQEQERRVTHSVLAIITCFTLTQGPSALIFILQYLHGRTQTLAQLSIFANELVLTGKMLNVVLFCLTSATFRRKLLFTLRLYLSLFLCLQPSFSRTHSKSVMTAKTSFAYSPSAHVRRLPSCVSEDVSLPPNHQSSPLLSVRTARNSLQQQNSAV</sequence>
<feature type="transmembrane region" description="Helical" evidence="5">
    <location>
        <begin position="256"/>
        <end position="279"/>
    </location>
</feature>
<feature type="domain" description="G-protein coupled receptors family 1 profile" evidence="6">
    <location>
        <begin position="37"/>
        <end position="308"/>
    </location>
</feature>
<evidence type="ECO:0000256" key="4">
    <source>
        <dbReference type="ARBA" id="ARBA00023136"/>
    </source>
</evidence>
<feature type="transmembrane region" description="Helical" evidence="5">
    <location>
        <begin position="98"/>
        <end position="120"/>
    </location>
</feature>
<dbReference type="CDD" id="cd14978">
    <property type="entry name" value="7tmA_FMRFamide_R-like"/>
    <property type="match status" value="1"/>
</dbReference>
<evidence type="ECO:0000256" key="1">
    <source>
        <dbReference type="ARBA" id="ARBA00004370"/>
    </source>
</evidence>
<dbReference type="SUPFAM" id="SSF81321">
    <property type="entry name" value="Family A G protein-coupled receptor-like"/>
    <property type="match status" value="1"/>
</dbReference>
<dbReference type="PROSITE" id="PS50262">
    <property type="entry name" value="G_PROTEIN_RECEP_F1_2"/>
    <property type="match status" value="1"/>
</dbReference>
<dbReference type="PANTHER" id="PTHR46895:SF7">
    <property type="entry name" value="G-PROTEIN COUPLED RECEPTORS FAMILY 1 PROFILE DOMAIN-CONTAINING PROTEIN"/>
    <property type="match status" value="1"/>
</dbReference>
<keyword evidence="2 5" id="KW-0812">Transmembrane</keyword>
<dbReference type="AlphaFoldDB" id="A0A2A2LXC8"/>